<evidence type="ECO:0000256" key="3">
    <source>
        <dbReference type="ARBA" id="ARBA00012899"/>
    </source>
</evidence>
<keyword evidence="7 12" id="KW-0418">Kinase</keyword>
<dbReference type="Pfam" id="PF00696">
    <property type="entry name" value="AA_kinase"/>
    <property type="match status" value="1"/>
</dbReference>
<keyword evidence="13" id="KW-1185">Reference proteome</keyword>
<dbReference type="GO" id="GO:0033862">
    <property type="term" value="F:UMP kinase activity"/>
    <property type="evidence" value="ECO:0007669"/>
    <property type="project" value="UniProtKB-EC"/>
</dbReference>
<dbReference type="InterPro" id="IPR011818">
    <property type="entry name" value="Uridylate_kinase_arch/spir"/>
</dbReference>
<evidence type="ECO:0000313" key="13">
    <source>
        <dbReference type="Proteomes" id="UP001174909"/>
    </source>
</evidence>
<feature type="domain" description="Aspartate/glutamate/uridylate kinase" evidence="11">
    <location>
        <begin position="3"/>
        <end position="202"/>
    </location>
</feature>
<evidence type="ECO:0000256" key="1">
    <source>
        <dbReference type="ARBA" id="ARBA00004791"/>
    </source>
</evidence>
<dbReference type="GO" id="GO:0006225">
    <property type="term" value="P:UDP biosynthetic process"/>
    <property type="evidence" value="ECO:0007669"/>
    <property type="project" value="TreeGrafter"/>
</dbReference>
<comment type="pathway">
    <text evidence="1">Pyrimidine metabolism; CTP biosynthesis via de novo pathway; UDP from UMP (UMPK route): step 1/1.</text>
</comment>
<protein>
    <recommendedName>
        <fullName evidence="3">UMP kinase</fullName>
        <ecNumber evidence="3">2.7.4.22</ecNumber>
    </recommendedName>
    <alternativeName>
        <fullName evidence="10">Uridine monophosphate kinase</fullName>
    </alternativeName>
</protein>
<evidence type="ECO:0000256" key="5">
    <source>
        <dbReference type="ARBA" id="ARBA00022679"/>
    </source>
</evidence>
<dbReference type="SUPFAM" id="SSF53633">
    <property type="entry name" value="Carbamate kinase-like"/>
    <property type="match status" value="1"/>
</dbReference>
<keyword evidence="9" id="KW-0665">Pyrimidine biosynthesis</keyword>
<evidence type="ECO:0000256" key="6">
    <source>
        <dbReference type="ARBA" id="ARBA00022741"/>
    </source>
</evidence>
<reference evidence="12" key="1">
    <citation type="submission" date="2023-03" db="EMBL/GenBank/DDBJ databases">
        <authorList>
            <person name="Steffen K."/>
            <person name="Cardenas P."/>
        </authorList>
    </citation>
    <scope>NUCLEOTIDE SEQUENCE</scope>
</reference>
<gene>
    <name evidence="12" type="ORF">GBAR_LOCUS27904</name>
</gene>
<evidence type="ECO:0000256" key="7">
    <source>
        <dbReference type="ARBA" id="ARBA00022777"/>
    </source>
</evidence>
<accession>A0AA35XFV5</accession>
<evidence type="ECO:0000313" key="12">
    <source>
        <dbReference type="EMBL" id="CAI8050876.1"/>
    </source>
</evidence>
<dbReference type="PANTHER" id="PTHR42833">
    <property type="entry name" value="URIDYLATE KINASE"/>
    <property type="match status" value="1"/>
</dbReference>
<evidence type="ECO:0000256" key="2">
    <source>
        <dbReference type="ARBA" id="ARBA00007614"/>
    </source>
</evidence>
<name>A0AA35XFV5_GEOBA</name>
<dbReference type="EC" id="2.7.4.22" evidence="3"/>
<comment type="similarity">
    <text evidence="2">Belongs to the UMP kinase family.</text>
</comment>
<dbReference type="EMBL" id="CASHTH010003886">
    <property type="protein sequence ID" value="CAI8050876.1"/>
    <property type="molecule type" value="Genomic_DNA"/>
</dbReference>
<evidence type="ECO:0000256" key="8">
    <source>
        <dbReference type="ARBA" id="ARBA00022840"/>
    </source>
</evidence>
<proteinExistence type="inferred from homology"/>
<dbReference type="NCBIfam" id="TIGR02076">
    <property type="entry name" value="pyrH_arch"/>
    <property type="match status" value="1"/>
</dbReference>
<dbReference type="PANTHER" id="PTHR42833:SF4">
    <property type="entry name" value="URIDYLATE KINASE PUMPKIN, CHLOROPLASTIC"/>
    <property type="match status" value="1"/>
</dbReference>
<dbReference type="Proteomes" id="UP001174909">
    <property type="component" value="Unassembled WGS sequence"/>
</dbReference>
<keyword evidence="5" id="KW-0808">Transferase</keyword>
<evidence type="ECO:0000256" key="9">
    <source>
        <dbReference type="ARBA" id="ARBA00022975"/>
    </source>
</evidence>
<dbReference type="AlphaFoldDB" id="A0AA35XFV5"/>
<keyword evidence="4" id="KW-0963">Cytoplasm</keyword>
<dbReference type="InterPro" id="IPR036393">
    <property type="entry name" value="AceGlu_kinase-like_sf"/>
</dbReference>
<keyword evidence="8" id="KW-0067">ATP-binding</keyword>
<evidence type="ECO:0000256" key="10">
    <source>
        <dbReference type="ARBA" id="ARBA00032092"/>
    </source>
</evidence>
<dbReference type="Gene3D" id="3.40.1160.10">
    <property type="entry name" value="Acetylglutamate kinase-like"/>
    <property type="match status" value="1"/>
</dbReference>
<keyword evidence="6" id="KW-0547">Nucleotide-binding</keyword>
<dbReference type="GO" id="GO:0005524">
    <property type="term" value="F:ATP binding"/>
    <property type="evidence" value="ECO:0007669"/>
    <property type="project" value="UniProtKB-KW"/>
</dbReference>
<organism evidence="12 13">
    <name type="scientific">Geodia barretti</name>
    <name type="common">Barrett's horny sponge</name>
    <dbReference type="NCBI Taxonomy" id="519541"/>
    <lineage>
        <taxon>Eukaryota</taxon>
        <taxon>Metazoa</taxon>
        <taxon>Porifera</taxon>
        <taxon>Demospongiae</taxon>
        <taxon>Heteroscleromorpha</taxon>
        <taxon>Tetractinellida</taxon>
        <taxon>Astrophorina</taxon>
        <taxon>Geodiidae</taxon>
        <taxon>Geodia</taxon>
    </lineage>
</organism>
<comment type="caution">
    <text evidence="12">The sequence shown here is derived from an EMBL/GenBank/DDBJ whole genome shotgun (WGS) entry which is preliminary data.</text>
</comment>
<dbReference type="InterPro" id="IPR001048">
    <property type="entry name" value="Asp/Glu/Uridylate_kinase"/>
</dbReference>
<evidence type="ECO:0000256" key="4">
    <source>
        <dbReference type="ARBA" id="ARBA00022490"/>
    </source>
</evidence>
<sequence>MRKRIVIKLSGKVFGADGAGTLKDYASLLLRISKIRQPIIVAGGGSIARHYINNARSSGADESTLDEMGIEISRLNARLLICALGDKAYPHPPTTLQEIKQAADGGLVVVAGGLYPGQSTNGTAALVAERVGAAEFLNATDVDGVYDMDPNKHKEAKMLGRIELGRLQEMLIQEGAAAGGHDLMDIVSLKTIERSRIRTRIVGADIKTLEKAIRSSVVGTTIVLPGDS</sequence>
<evidence type="ECO:0000259" key="11">
    <source>
        <dbReference type="Pfam" id="PF00696"/>
    </source>
</evidence>